<evidence type="ECO:0000256" key="4">
    <source>
        <dbReference type="SAM" id="MobiDB-lite"/>
    </source>
</evidence>
<feature type="region of interest" description="Disordered" evidence="4">
    <location>
        <begin position="322"/>
        <end position="349"/>
    </location>
</feature>
<evidence type="ECO:0000256" key="2">
    <source>
        <dbReference type="ARBA" id="ARBA00008164"/>
    </source>
</evidence>
<proteinExistence type="inferred from homology"/>
<dbReference type="Pfam" id="PF01145">
    <property type="entry name" value="Band_7"/>
    <property type="match status" value="1"/>
</dbReference>
<dbReference type="GeneID" id="7048513"/>
<dbReference type="JaponicusDB" id="SJAG_03168"/>
<evidence type="ECO:0000256" key="3">
    <source>
        <dbReference type="ARBA" id="ARBA00023128"/>
    </source>
</evidence>
<dbReference type="CDD" id="cd08829">
    <property type="entry name" value="SPFH_paraslipin"/>
    <property type="match status" value="1"/>
</dbReference>
<dbReference type="SMART" id="SM00244">
    <property type="entry name" value="PHB"/>
    <property type="match status" value="1"/>
</dbReference>
<protein>
    <submittedName>
        <fullName evidence="6">Prohibitin</fullName>
    </submittedName>
</protein>
<dbReference type="EMBL" id="KE651167">
    <property type="protein sequence ID" value="EEB08040.2"/>
    <property type="molecule type" value="Genomic_DNA"/>
</dbReference>
<dbReference type="RefSeq" id="XP_002174333.2">
    <property type="nucleotide sequence ID" value="XM_002174297.2"/>
</dbReference>
<dbReference type="Pfam" id="PF16200">
    <property type="entry name" value="Band_7_C"/>
    <property type="match status" value="1"/>
</dbReference>
<dbReference type="PANTHER" id="PTHR43327:SF10">
    <property type="entry name" value="STOMATIN-LIKE PROTEIN 2, MITOCHONDRIAL"/>
    <property type="match status" value="1"/>
</dbReference>
<dbReference type="OMA" id="AENPIFA"/>
<dbReference type="GO" id="GO:0007005">
    <property type="term" value="P:mitochondrion organization"/>
    <property type="evidence" value="ECO:0000318"/>
    <property type="project" value="GO_Central"/>
</dbReference>
<dbReference type="Gene3D" id="3.30.479.30">
    <property type="entry name" value="Band 7 domain"/>
    <property type="match status" value="1"/>
</dbReference>
<keyword evidence="3" id="KW-0496">Mitochondrion</keyword>
<dbReference type="PRINTS" id="PR00721">
    <property type="entry name" value="STOMATIN"/>
</dbReference>
<dbReference type="InterPro" id="IPR001107">
    <property type="entry name" value="Band_7"/>
</dbReference>
<dbReference type="InterPro" id="IPR001972">
    <property type="entry name" value="Stomatin_HflK_fam"/>
</dbReference>
<dbReference type="VEuPathDB" id="FungiDB:SJAG_03168"/>
<organism evidence="6 7">
    <name type="scientific">Schizosaccharomyces japonicus (strain yFS275 / FY16936)</name>
    <name type="common">Fission yeast</name>
    <dbReference type="NCBI Taxonomy" id="402676"/>
    <lineage>
        <taxon>Eukaryota</taxon>
        <taxon>Fungi</taxon>
        <taxon>Dikarya</taxon>
        <taxon>Ascomycota</taxon>
        <taxon>Taphrinomycotina</taxon>
        <taxon>Schizosaccharomycetes</taxon>
        <taxon>Schizosaccharomycetales</taxon>
        <taxon>Schizosaccharomycetaceae</taxon>
        <taxon>Schizosaccharomyces</taxon>
    </lineage>
</organism>
<dbReference type="PANTHER" id="PTHR43327">
    <property type="entry name" value="STOMATIN-LIKE PROTEIN 2, MITOCHONDRIAL"/>
    <property type="match status" value="1"/>
</dbReference>
<dbReference type="eggNOG" id="KOG2620">
    <property type="taxonomic scope" value="Eukaryota"/>
</dbReference>
<comment type="subcellular location">
    <subcellularLocation>
        <location evidence="1">Mitochondrion</location>
    </subcellularLocation>
</comment>
<dbReference type="InterPro" id="IPR032435">
    <property type="entry name" value="STML2-like_C"/>
</dbReference>
<gene>
    <name evidence="6" type="ORF">SJAG_03168</name>
</gene>
<dbReference type="GO" id="GO:0016020">
    <property type="term" value="C:membrane"/>
    <property type="evidence" value="ECO:0007669"/>
    <property type="project" value="InterPro"/>
</dbReference>
<evidence type="ECO:0000313" key="6">
    <source>
        <dbReference type="EMBL" id="EEB08040.2"/>
    </source>
</evidence>
<evidence type="ECO:0000256" key="1">
    <source>
        <dbReference type="ARBA" id="ARBA00004173"/>
    </source>
</evidence>
<accession>B6K3I3</accession>
<dbReference type="OrthoDB" id="434619at2759"/>
<dbReference type="STRING" id="402676.B6K3I3"/>
<comment type="similarity">
    <text evidence="2">Belongs to the band 7/mec-2 family.</text>
</comment>
<dbReference type="AlphaFoldDB" id="B6K3I3"/>
<keyword evidence="7" id="KW-1185">Reference proteome</keyword>
<feature type="compositionally biased region" description="Polar residues" evidence="4">
    <location>
        <begin position="338"/>
        <end position="349"/>
    </location>
</feature>
<reference evidence="6 7" key="1">
    <citation type="journal article" date="2011" name="Science">
        <title>Comparative functional genomics of the fission yeasts.</title>
        <authorList>
            <person name="Rhind N."/>
            <person name="Chen Z."/>
            <person name="Yassour M."/>
            <person name="Thompson D.A."/>
            <person name="Haas B.J."/>
            <person name="Habib N."/>
            <person name="Wapinski I."/>
            <person name="Roy S."/>
            <person name="Lin M.F."/>
            <person name="Heiman D.I."/>
            <person name="Young S.K."/>
            <person name="Furuya K."/>
            <person name="Guo Y."/>
            <person name="Pidoux A."/>
            <person name="Chen H.M."/>
            <person name="Robbertse B."/>
            <person name="Goldberg J.M."/>
            <person name="Aoki K."/>
            <person name="Bayne E.H."/>
            <person name="Berlin A.M."/>
            <person name="Desjardins C.A."/>
            <person name="Dobbs E."/>
            <person name="Dukaj L."/>
            <person name="Fan L."/>
            <person name="FitzGerald M.G."/>
            <person name="French C."/>
            <person name="Gujja S."/>
            <person name="Hansen K."/>
            <person name="Keifenheim D."/>
            <person name="Levin J.Z."/>
            <person name="Mosher R.A."/>
            <person name="Mueller C.A."/>
            <person name="Pfiffner J."/>
            <person name="Priest M."/>
            <person name="Russ C."/>
            <person name="Smialowska A."/>
            <person name="Swoboda P."/>
            <person name="Sykes S.M."/>
            <person name="Vaughn M."/>
            <person name="Vengrova S."/>
            <person name="Yoder R."/>
            <person name="Zeng Q."/>
            <person name="Allshire R."/>
            <person name="Baulcombe D."/>
            <person name="Birren B.W."/>
            <person name="Brown W."/>
            <person name="Ekwall K."/>
            <person name="Kellis M."/>
            <person name="Leatherwood J."/>
            <person name="Levin H."/>
            <person name="Margalit H."/>
            <person name="Martienssen R."/>
            <person name="Nieduszynski C.A."/>
            <person name="Spatafora J.W."/>
            <person name="Friedman N."/>
            <person name="Dalgaard J.Z."/>
            <person name="Baumann P."/>
            <person name="Niki H."/>
            <person name="Regev A."/>
            <person name="Nusbaum C."/>
        </authorList>
    </citation>
    <scope>NUCLEOTIDE SEQUENCE [LARGE SCALE GENOMIC DNA]</scope>
    <source>
        <strain evidence="7">yFS275 / FY16936</strain>
    </source>
</reference>
<dbReference type="GO" id="GO:0005739">
    <property type="term" value="C:mitochondrion"/>
    <property type="evidence" value="ECO:0000318"/>
    <property type="project" value="GO_Central"/>
</dbReference>
<evidence type="ECO:0000313" key="7">
    <source>
        <dbReference type="Proteomes" id="UP000001744"/>
    </source>
</evidence>
<feature type="domain" description="Band 7" evidence="5">
    <location>
        <begin position="39"/>
        <end position="197"/>
    </location>
</feature>
<dbReference type="InterPro" id="IPR036013">
    <property type="entry name" value="Band_7/SPFH_dom_sf"/>
</dbReference>
<evidence type="ECO:0000259" key="5">
    <source>
        <dbReference type="SMART" id="SM00244"/>
    </source>
</evidence>
<dbReference type="Proteomes" id="UP000001744">
    <property type="component" value="Unassembled WGS sequence"/>
</dbReference>
<sequence>MLRLSNPFIRNVFALKTFSRNVSSLHIFSPAKKAAIPNRVFIFVPQQSAYVVERMGRFHRVLEPGLAVLAPLLDKIAYVHSLKERTIIIPSQSVITLDNIALSINGFLHTQVFDAYKASYEVENAEWAIEQHLCSSMRHEISQHPLNHVLKHRLSLNEVLNAKLNALTKKWGITCLRTEILDIKLPDVIEKTLHERETASRKKDTQMIAAEGRMMAMAKEAEGRKHAQLLSLEAQKTERLNKAAADAEALRYQMNALAEGIASIAKTLNIHRHGADAIGLQLAKEYISALSEMGKNAQTFVIPQNIMDVSSVVKEALNIGQSRPKSATVKTEKPNMDSAKQTNIDGVKV</sequence>
<dbReference type="HOGENOM" id="CLU_024949_1_0_1"/>
<name>B6K3I3_SCHJY</name>
<dbReference type="InterPro" id="IPR050710">
    <property type="entry name" value="Band7/mec-2_domain"/>
</dbReference>
<dbReference type="SUPFAM" id="SSF117892">
    <property type="entry name" value="Band 7/SPFH domain"/>
    <property type="match status" value="1"/>
</dbReference>